<feature type="region of interest" description="Disordered" evidence="1">
    <location>
        <begin position="29"/>
        <end position="53"/>
    </location>
</feature>
<proteinExistence type="predicted"/>
<accession>A0ABV2CZR0</accession>
<keyword evidence="3" id="KW-1185">Reference proteome</keyword>
<sequence>MIDIFALSVAHGLLVLAAIRLFGRDELNQEGEPRRPFGARRRPPLDSNPGERP</sequence>
<evidence type="ECO:0000313" key="2">
    <source>
        <dbReference type="EMBL" id="MET1755088.1"/>
    </source>
</evidence>
<organism evidence="2 3">
    <name type="scientific">Novosphingobium kalidii</name>
    <dbReference type="NCBI Taxonomy" id="3230299"/>
    <lineage>
        <taxon>Bacteria</taxon>
        <taxon>Pseudomonadati</taxon>
        <taxon>Pseudomonadota</taxon>
        <taxon>Alphaproteobacteria</taxon>
        <taxon>Sphingomonadales</taxon>
        <taxon>Sphingomonadaceae</taxon>
        <taxon>Novosphingobium</taxon>
    </lineage>
</organism>
<dbReference type="EMBL" id="JBEWLY010000012">
    <property type="protein sequence ID" value="MET1755088.1"/>
    <property type="molecule type" value="Genomic_DNA"/>
</dbReference>
<gene>
    <name evidence="2" type="ORF">ABVV53_06415</name>
</gene>
<dbReference type="RefSeq" id="WP_353983566.1">
    <property type="nucleotide sequence ID" value="NZ_JBEWLY010000012.1"/>
</dbReference>
<dbReference type="Proteomes" id="UP001548713">
    <property type="component" value="Unassembled WGS sequence"/>
</dbReference>
<evidence type="ECO:0000313" key="3">
    <source>
        <dbReference type="Proteomes" id="UP001548713"/>
    </source>
</evidence>
<comment type="caution">
    <text evidence="2">The sequence shown here is derived from an EMBL/GenBank/DDBJ whole genome shotgun (WGS) entry which is preliminary data.</text>
</comment>
<protein>
    <submittedName>
        <fullName evidence="2">Uncharacterized protein</fullName>
    </submittedName>
</protein>
<evidence type="ECO:0000256" key="1">
    <source>
        <dbReference type="SAM" id="MobiDB-lite"/>
    </source>
</evidence>
<reference evidence="2 3" key="1">
    <citation type="submission" date="2024-07" db="EMBL/GenBank/DDBJ databases">
        <title>Novosphingobium kalidii RD2P27.</title>
        <authorList>
            <person name="Sun J.-Q."/>
        </authorList>
    </citation>
    <scope>NUCLEOTIDE SEQUENCE [LARGE SCALE GENOMIC DNA]</scope>
    <source>
        <strain evidence="2 3">RD2P27</strain>
    </source>
</reference>
<name>A0ABV2CZR0_9SPHN</name>